<protein>
    <submittedName>
        <fullName evidence="4">DNA-binding response regulator, NarL/FixJ family, contains REC and HTH domains</fullName>
    </submittedName>
</protein>
<evidence type="ECO:0000259" key="3">
    <source>
        <dbReference type="PROSITE" id="PS50110"/>
    </source>
</evidence>
<dbReference type="EMBL" id="OBEL01000002">
    <property type="protein sequence ID" value="SNZ18971.1"/>
    <property type="molecule type" value="Genomic_DNA"/>
</dbReference>
<dbReference type="InterPro" id="IPR001789">
    <property type="entry name" value="Sig_transdc_resp-reg_receiver"/>
</dbReference>
<evidence type="ECO:0000313" key="4">
    <source>
        <dbReference type="EMBL" id="SNZ18971.1"/>
    </source>
</evidence>
<feature type="compositionally biased region" description="Basic and acidic residues" evidence="2">
    <location>
        <begin position="137"/>
        <end position="146"/>
    </location>
</feature>
<accession>A0A285PGG2</accession>
<proteinExistence type="predicted"/>
<keyword evidence="5" id="KW-1185">Reference proteome</keyword>
<feature type="domain" description="Response regulatory" evidence="3">
    <location>
        <begin position="7"/>
        <end position="125"/>
    </location>
</feature>
<dbReference type="InterPro" id="IPR011006">
    <property type="entry name" value="CheY-like_superfamily"/>
</dbReference>
<feature type="region of interest" description="Disordered" evidence="2">
    <location>
        <begin position="166"/>
        <end position="203"/>
    </location>
</feature>
<evidence type="ECO:0000256" key="2">
    <source>
        <dbReference type="SAM" id="MobiDB-lite"/>
    </source>
</evidence>
<organism evidence="4 5">
    <name type="scientific">Cohaesibacter gelatinilyticus</name>
    <dbReference type="NCBI Taxonomy" id="372072"/>
    <lineage>
        <taxon>Bacteria</taxon>
        <taxon>Pseudomonadati</taxon>
        <taxon>Pseudomonadota</taxon>
        <taxon>Alphaproteobacteria</taxon>
        <taxon>Hyphomicrobiales</taxon>
        <taxon>Cohaesibacteraceae</taxon>
    </lineage>
</organism>
<reference evidence="4 5" key="1">
    <citation type="submission" date="2017-09" db="EMBL/GenBank/DDBJ databases">
        <authorList>
            <person name="Ehlers B."/>
            <person name="Leendertz F.H."/>
        </authorList>
    </citation>
    <scope>NUCLEOTIDE SEQUENCE [LARGE SCALE GENOMIC DNA]</scope>
    <source>
        <strain evidence="4 5">DSM 18289</strain>
    </source>
</reference>
<keyword evidence="1" id="KW-0597">Phosphoprotein</keyword>
<dbReference type="RefSeq" id="WP_097153361.1">
    <property type="nucleotide sequence ID" value="NZ_OBEL01000002.1"/>
</dbReference>
<keyword evidence="4" id="KW-0238">DNA-binding</keyword>
<evidence type="ECO:0000313" key="5">
    <source>
        <dbReference type="Proteomes" id="UP000219439"/>
    </source>
</evidence>
<dbReference type="Pfam" id="PF00072">
    <property type="entry name" value="Response_reg"/>
    <property type="match status" value="1"/>
</dbReference>
<feature type="region of interest" description="Disordered" evidence="2">
    <location>
        <begin position="132"/>
        <end position="153"/>
    </location>
</feature>
<name>A0A285PGG2_9HYPH</name>
<dbReference type="GO" id="GO:0000160">
    <property type="term" value="P:phosphorelay signal transduction system"/>
    <property type="evidence" value="ECO:0007669"/>
    <property type="project" value="InterPro"/>
</dbReference>
<dbReference type="PROSITE" id="PS50110">
    <property type="entry name" value="RESPONSE_REGULATORY"/>
    <property type="match status" value="1"/>
</dbReference>
<dbReference type="SUPFAM" id="SSF52172">
    <property type="entry name" value="CheY-like"/>
    <property type="match status" value="1"/>
</dbReference>
<sequence length="203" mass="22940">MQLEYCSAVLVDKNNFQRKLLRSLLRTSGFHRIFETDSFEGGLTESKRSSSDFLFIDYDTARQSDLLRVASNIPRQHLARHTRLIMLMDNPTQPRVKTAIDIGSHWVLSRPFSPQTLDRRIRAVLDPGSLIKITPGSERRSGKDSEDATPASGLLNEMDDLLRSSQYFSVKPAEPAKITRKPTSSVSKTAPKHAEPEEDIFLL</sequence>
<dbReference type="AlphaFoldDB" id="A0A285PGG2"/>
<dbReference type="Gene3D" id="3.40.50.2300">
    <property type="match status" value="1"/>
</dbReference>
<dbReference type="GO" id="GO:0003677">
    <property type="term" value="F:DNA binding"/>
    <property type="evidence" value="ECO:0007669"/>
    <property type="project" value="UniProtKB-KW"/>
</dbReference>
<dbReference type="Proteomes" id="UP000219439">
    <property type="component" value="Unassembled WGS sequence"/>
</dbReference>
<gene>
    <name evidence="4" type="ORF">SAMN06265368_2048</name>
</gene>
<dbReference type="OrthoDB" id="8451435at2"/>
<evidence type="ECO:0000256" key="1">
    <source>
        <dbReference type="PROSITE-ProRule" id="PRU00169"/>
    </source>
</evidence>
<feature type="modified residue" description="4-aspartylphosphate" evidence="1">
    <location>
        <position position="57"/>
    </location>
</feature>